<sequence length="164" mass="18873">MAIGAPVCKWWLNIVPIIHSFNRWVSASVRRENGKANQNLWAKLHSLKRCIFNSYFFLASLADWRGNGSPVSEALQSWERVVKVSPNEIQNSRRGFQFPQLLPVQTMWNSGLEWLGAPWQKAILFWQPWVYLDSYVSSIPNPPKATIFQEISCLMDTPPSIARI</sequence>
<name>A0ABU6WXC1_9FABA</name>
<proteinExistence type="predicted"/>
<keyword evidence="2" id="KW-1185">Reference proteome</keyword>
<dbReference type="Proteomes" id="UP001341840">
    <property type="component" value="Unassembled WGS sequence"/>
</dbReference>
<reference evidence="1 2" key="1">
    <citation type="journal article" date="2023" name="Plants (Basel)">
        <title>Bridging the Gap: Combining Genomics and Transcriptomics Approaches to Understand Stylosanthes scabra, an Orphan Legume from the Brazilian Caatinga.</title>
        <authorList>
            <person name="Ferreira-Neto J.R.C."/>
            <person name="da Silva M.D."/>
            <person name="Binneck E."/>
            <person name="de Melo N.F."/>
            <person name="da Silva R.H."/>
            <person name="de Melo A.L.T.M."/>
            <person name="Pandolfi V."/>
            <person name="Bustamante F.O."/>
            <person name="Brasileiro-Vidal A.C."/>
            <person name="Benko-Iseppon A.M."/>
        </authorList>
    </citation>
    <scope>NUCLEOTIDE SEQUENCE [LARGE SCALE GENOMIC DNA]</scope>
    <source>
        <tissue evidence="1">Leaves</tissue>
    </source>
</reference>
<comment type="caution">
    <text evidence="1">The sequence shown here is derived from an EMBL/GenBank/DDBJ whole genome shotgun (WGS) entry which is preliminary data.</text>
</comment>
<gene>
    <name evidence="1" type="ORF">PIB30_094878</name>
</gene>
<accession>A0ABU6WXC1</accession>
<protein>
    <submittedName>
        <fullName evidence="1">Uncharacterized protein</fullName>
    </submittedName>
</protein>
<evidence type="ECO:0000313" key="2">
    <source>
        <dbReference type="Proteomes" id="UP001341840"/>
    </source>
</evidence>
<evidence type="ECO:0000313" key="1">
    <source>
        <dbReference type="EMBL" id="MED6189328.1"/>
    </source>
</evidence>
<dbReference type="EMBL" id="JASCZI010183371">
    <property type="protein sequence ID" value="MED6189328.1"/>
    <property type="molecule type" value="Genomic_DNA"/>
</dbReference>
<organism evidence="1 2">
    <name type="scientific">Stylosanthes scabra</name>
    <dbReference type="NCBI Taxonomy" id="79078"/>
    <lineage>
        <taxon>Eukaryota</taxon>
        <taxon>Viridiplantae</taxon>
        <taxon>Streptophyta</taxon>
        <taxon>Embryophyta</taxon>
        <taxon>Tracheophyta</taxon>
        <taxon>Spermatophyta</taxon>
        <taxon>Magnoliopsida</taxon>
        <taxon>eudicotyledons</taxon>
        <taxon>Gunneridae</taxon>
        <taxon>Pentapetalae</taxon>
        <taxon>rosids</taxon>
        <taxon>fabids</taxon>
        <taxon>Fabales</taxon>
        <taxon>Fabaceae</taxon>
        <taxon>Papilionoideae</taxon>
        <taxon>50 kb inversion clade</taxon>
        <taxon>dalbergioids sensu lato</taxon>
        <taxon>Dalbergieae</taxon>
        <taxon>Pterocarpus clade</taxon>
        <taxon>Stylosanthes</taxon>
    </lineage>
</organism>